<name>A0A1E5TE14_9FLAO</name>
<dbReference type="Proteomes" id="UP000095713">
    <property type="component" value="Unassembled WGS sequence"/>
</dbReference>
<dbReference type="InterPro" id="IPR016776">
    <property type="entry name" value="ApeP-like_dehydratase"/>
</dbReference>
<accession>A0A1E5TE14</accession>
<dbReference type="Pfam" id="PF22817">
    <property type="entry name" value="ApeP-like"/>
    <property type="match status" value="1"/>
</dbReference>
<reference evidence="1 2" key="1">
    <citation type="submission" date="2016-05" db="EMBL/GenBank/DDBJ databases">
        <title>Draft Genome Sequence of Algibacter sp. Strain SK-16 Isolated from the Surface Water of Aburatsubo Inlet.</title>
        <authorList>
            <person name="Wong S.-K."/>
            <person name="Yoshizawa S."/>
            <person name="Nakajima Y."/>
            <person name="Ogura Y."/>
            <person name="Tetsuya H."/>
            <person name="Hamasaki K."/>
        </authorList>
    </citation>
    <scope>NUCLEOTIDE SEQUENCE [LARGE SCALE GENOMIC DNA]</scope>
    <source>
        <strain evidence="1 2">SK-16</strain>
    </source>
</reference>
<dbReference type="EMBL" id="MDJD01000007">
    <property type="protein sequence ID" value="OEK09614.1"/>
    <property type="molecule type" value="Genomic_DNA"/>
</dbReference>
<protein>
    <recommendedName>
        <fullName evidence="3">FabZ</fullName>
    </recommendedName>
</protein>
<evidence type="ECO:0008006" key="3">
    <source>
        <dbReference type="Google" id="ProtNLM"/>
    </source>
</evidence>
<proteinExistence type="predicted"/>
<evidence type="ECO:0000313" key="2">
    <source>
        <dbReference type="Proteomes" id="UP000095713"/>
    </source>
</evidence>
<evidence type="ECO:0000313" key="1">
    <source>
        <dbReference type="EMBL" id="OEK09614.1"/>
    </source>
</evidence>
<dbReference type="SUPFAM" id="SSF54637">
    <property type="entry name" value="Thioesterase/thiol ester dehydrase-isomerase"/>
    <property type="match status" value="1"/>
</dbReference>
<dbReference type="Gene3D" id="3.10.129.10">
    <property type="entry name" value="Hotdog Thioesterase"/>
    <property type="match status" value="1"/>
</dbReference>
<organism evidence="1 2">
    <name type="scientific">Flavivirga aquatica</name>
    <dbReference type="NCBI Taxonomy" id="1849968"/>
    <lineage>
        <taxon>Bacteria</taxon>
        <taxon>Pseudomonadati</taxon>
        <taxon>Bacteroidota</taxon>
        <taxon>Flavobacteriia</taxon>
        <taxon>Flavobacteriales</taxon>
        <taxon>Flavobacteriaceae</taxon>
        <taxon>Flavivirga</taxon>
    </lineage>
</organism>
<dbReference type="STRING" id="1849968.A8C32_13005"/>
<comment type="caution">
    <text evidence="1">The sequence shown here is derived from an EMBL/GenBank/DDBJ whole genome shotgun (WGS) entry which is preliminary data.</text>
</comment>
<dbReference type="AlphaFoldDB" id="A0A1E5TE14"/>
<dbReference type="InterPro" id="IPR029069">
    <property type="entry name" value="HotDog_dom_sf"/>
</dbReference>
<dbReference type="OrthoDB" id="2922403at2"/>
<sequence length="143" mass="15802">MILLQKPITNIEHLIPQKTPFVMVDSLLGFSETNVVSSLKVLETNILCENKTLSESGLVENMAQTVALHTGYDYFLKGVPAPTGYIGSIKKIEISSLPQLNETIKTEAHILHEFMGVTLVEITVFNTKKEKIASSIMKTVIVN</sequence>
<gene>
    <name evidence="1" type="ORF">A8C32_13005</name>
</gene>
<dbReference type="RefSeq" id="WP_069829049.1">
    <property type="nucleotide sequence ID" value="NZ_MDJD01000007.1"/>
</dbReference>
<keyword evidence="2" id="KW-1185">Reference proteome</keyword>